<accession>A0ABN7SXN5</accession>
<organism evidence="1 2">
    <name type="scientific">Oikopleura dioica</name>
    <name type="common">Tunicate</name>
    <dbReference type="NCBI Taxonomy" id="34765"/>
    <lineage>
        <taxon>Eukaryota</taxon>
        <taxon>Metazoa</taxon>
        <taxon>Chordata</taxon>
        <taxon>Tunicata</taxon>
        <taxon>Appendicularia</taxon>
        <taxon>Copelata</taxon>
        <taxon>Oikopleuridae</taxon>
        <taxon>Oikopleura</taxon>
    </lineage>
</organism>
<dbReference type="Proteomes" id="UP001158576">
    <property type="component" value="Chromosome 2"/>
</dbReference>
<keyword evidence="2" id="KW-1185">Reference proteome</keyword>
<protein>
    <submittedName>
        <fullName evidence="1">Oidioi.mRNA.OKI2018_I69.chr2.g4028.t1.cds</fullName>
    </submittedName>
</protein>
<evidence type="ECO:0000313" key="1">
    <source>
        <dbReference type="EMBL" id="CAG5109500.1"/>
    </source>
</evidence>
<evidence type="ECO:0000313" key="2">
    <source>
        <dbReference type="Proteomes" id="UP001158576"/>
    </source>
</evidence>
<gene>
    <name evidence="1" type="ORF">OKIOD_LOCUS12793</name>
</gene>
<reference evidence="1 2" key="1">
    <citation type="submission" date="2021-04" db="EMBL/GenBank/DDBJ databases">
        <authorList>
            <person name="Bliznina A."/>
        </authorList>
    </citation>
    <scope>NUCLEOTIDE SEQUENCE [LARGE SCALE GENOMIC DNA]</scope>
</reference>
<sequence>MKLSTSLFFTVCRAAPSLDSWLQDGTEPPFEALQQLADASKTEGEKSWWEEKKAETGDKDWEELFPEIKEQFDSIPDEEKAAHGFEKYKDKAAYYKEKYGSDPEMKKMMEGKMAFFSQMKEHMGDIDWKAFAENMPWEKLSEKMSKIATGEWSMDKWSEKKAEMKTKMMEVMLNANQALLQVRMNEPAQRAMIDKLAEVTKELPESTTCASTADLKYMWMIDELMESLVSDDVWMPKDIVDMMWAKLTPKLNKSKGHSSVVYLNRASERMNRPAVGTVIGKRLVLTGLDACNSDVTLEKVEMWTNFIGIEKMHEHLLWGSNENIFDNYDQFYMRFHKPAEGMSVLIDGKEHFPTGAMKVPSTKTHEDLSAHFPFTSAQDLFDRYLDAAPAARCLLFFDEKLPVMPACNAMDDGQIGRTKIMINYEFAQKNNVVLGQLPEGFEDPEEAEMIGKAYQQIVDKRFWNAVSEMETPCIHHNPKQCFMVSYCNWSKGMKSIPVDMILGEDCINKYGEKRCKEENFATFEWEESWGLPAVSAPLLCAENGSVTLRGTFESIDEEGVANFKGHDNNLLQMLAIKDMNDLYSN</sequence>
<proteinExistence type="predicted"/>
<dbReference type="EMBL" id="OU015567">
    <property type="protein sequence ID" value="CAG5109500.1"/>
    <property type="molecule type" value="Genomic_DNA"/>
</dbReference>
<name>A0ABN7SXN5_OIKDI</name>